<feature type="region of interest" description="Disordered" evidence="2">
    <location>
        <begin position="93"/>
        <end position="112"/>
    </location>
</feature>
<dbReference type="AlphaFoldDB" id="A0A645CZN5"/>
<dbReference type="SUPFAM" id="SSF75471">
    <property type="entry name" value="YhbY-like"/>
    <property type="match status" value="1"/>
</dbReference>
<dbReference type="PROSITE" id="PS51295">
    <property type="entry name" value="CRM"/>
    <property type="match status" value="1"/>
</dbReference>
<sequence>MTSKERAALRGQANTIEPLFQVGKGGLSDTLISQVVDALNKRELIKLKVLLESSPITPREAADEIAKQTDSEVIQVVGGSMIFYKYNPELHQAEKTKSKKNSTKTKGKPKKK</sequence>
<comment type="caution">
    <text evidence="4">The sequence shown here is derived from an EMBL/GenBank/DDBJ whole genome shotgun (WGS) entry which is preliminary data.</text>
</comment>
<dbReference type="GO" id="GO:0003723">
    <property type="term" value="F:RNA binding"/>
    <property type="evidence" value="ECO:0007669"/>
    <property type="project" value="UniProtKB-KW"/>
</dbReference>
<evidence type="ECO:0000313" key="4">
    <source>
        <dbReference type="EMBL" id="MPM82397.1"/>
    </source>
</evidence>
<protein>
    <recommendedName>
        <fullName evidence="3">CRM domain-containing protein</fullName>
    </recommendedName>
</protein>
<feature type="domain" description="CRM" evidence="3">
    <location>
        <begin position="1"/>
        <end position="96"/>
    </location>
</feature>
<dbReference type="Pfam" id="PF01985">
    <property type="entry name" value="CRS1_YhbY"/>
    <property type="match status" value="1"/>
</dbReference>
<evidence type="ECO:0000259" key="3">
    <source>
        <dbReference type="PROSITE" id="PS51295"/>
    </source>
</evidence>
<dbReference type="InterPro" id="IPR051925">
    <property type="entry name" value="RNA-binding_domain"/>
</dbReference>
<reference evidence="4" key="1">
    <citation type="submission" date="2019-08" db="EMBL/GenBank/DDBJ databases">
        <authorList>
            <person name="Kucharzyk K."/>
            <person name="Murdoch R.W."/>
            <person name="Higgins S."/>
            <person name="Loffler F."/>
        </authorList>
    </citation>
    <scope>NUCLEOTIDE SEQUENCE</scope>
</reference>
<evidence type="ECO:0000256" key="2">
    <source>
        <dbReference type="SAM" id="MobiDB-lite"/>
    </source>
</evidence>
<keyword evidence="1" id="KW-0694">RNA-binding</keyword>
<accession>A0A645CZN5</accession>
<dbReference type="PANTHER" id="PTHR40065">
    <property type="entry name" value="RNA-BINDING PROTEIN YHBY"/>
    <property type="match status" value="1"/>
</dbReference>
<dbReference type="InterPro" id="IPR001890">
    <property type="entry name" value="RNA-binding_CRM"/>
</dbReference>
<dbReference type="EMBL" id="VSSQ01031494">
    <property type="protein sequence ID" value="MPM82397.1"/>
    <property type="molecule type" value="Genomic_DNA"/>
</dbReference>
<dbReference type="SMART" id="SM01103">
    <property type="entry name" value="CRS1_YhbY"/>
    <property type="match status" value="1"/>
</dbReference>
<gene>
    <name evidence="4" type="ORF">SDC9_129458</name>
</gene>
<evidence type="ECO:0000256" key="1">
    <source>
        <dbReference type="ARBA" id="ARBA00022884"/>
    </source>
</evidence>
<feature type="compositionally biased region" description="Basic residues" evidence="2">
    <location>
        <begin position="97"/>
        <end position="112"/>
    </location>
</feature>
<name>A0A645CZN5_9ZZZZ</name>
<organism evidence="4">
    <name type="scientific">bioreactor metagenome</name>
    <dbReference type="NCBI Taxonomy" id="1076179"/>
    <lineage>
        <taxon>unclassified sequences</taxon>
        <taxon>metagenomes</taxon>
        <taxon>ecological metagenomes</taxon>
    </lineage>
</organism>
<dbReference type="PANTHER" id="PTHR40065:SF3">
    <property type="entry name" value="RNA-BINDING PROTEIN YHBY"/>
    <property type="match status" value="1"/>
</dbReference>
<dbReference type="Gene3D" id="3.30.110.60">
    <property type="entry name" value="YhbY-like"/>
    <property type="match status" value="1"/>
</dbReference>
<proteinExistence type="predicted"/>
<dbReference type="InterPro" id="IPR035920">
    <property type="entry name" value="YhbY-like_sf"/>
</dbReference>